<dbReference type="InterPro" id="IPR046960">
    <property type="entry name" value="PPR_At4g14850-like_plant"/>
</dbReference>
<dbReference type="AlphaFoldDB" id="A0A565BPV9"/>
<dbReference type="InterPro" id="IPR002885">
    <property type="entry name" value="PPR_rpt"/>
</dbReference>
<dbReference type="PROSITE" id="PS51375">
    <property type="entry name" value="PPR"/>
    <property type="match status" value="2"/>
</dbReference>
<protein>
    <recommendedName>
        <fullName evidence="5">Pentacotripeptide-repeat region of PRORP domain-containing protein</fullName>
    </recommendedName>
</protein>
<keyword evidence="4" id="KW-1185">Reference proteome</keyword>
<dbReference type="FunFam" id="1.25.40.10:FF:000780">
    <property type="entry name" value="Pentatricopeptide repeat-containing protein isoform A"/>
    <property type="match status" value="1"/>
</dbReference>
<keyword evidence="1" id="KW-0677">Repeat</keyword>
<sequence length="411" mass="45517">MRSVFAQCYRLCGRSSGASNFSSPPKANGAGDTIGVLLFRPVPITSYFTDFSSVFKECAKQGALELGKQAHAHMILSGFRPTTYVLNCLLQVYTNSRDFVFASMLFDKMTLRDVVSWITMINGYGKSKDMDKATSFFDLMPVRDVVSWNSMLSGYLQNGESLKCIEIFVDMGRQGIEFDGRTFAIILKCIVRYYAKCKRFDESLRVFQCIPEKNSVPWSAIVAGCVQNNFLSLALKLFKEMQTVNGGVSQSIYASILRSCAVLSELRLGGQLHAHALKSDFAADGIVTTAMLDMYAKCDSMQDAQILFDKSENLNRQSYNAMITGYSQEEHGFKVLLLFHRLMSLGLGFDEISLSGVFRACALVKGLSEGLQVYGLAIKSNLSVDVCVANAAIDMYGKCQAMGEAFVYSMR</sequence>
<feature type="repeat" description="PPR" evidence="2">
    <location>
        <begin position="113"/>
        <end position="143"/>
    </location>
</feature>
<dbReference type="OrthoDB" id="185373at2759"/>
<dbReference type="NCBIfam" id="TIGR00756">
    <property type="entry name" value="PPR"/>
    <property type="match status" value="2"/>
</dbReference>
<evidence type="ECO:0008006" key="5">
    <source>
        <dbReference type="Google" id="ProtNLM"/>
    </source>
</evidence>
<organism evidence="3 4">
    <name type="scientific">Arabis nemorensis</name>
    <dbReference type="NCBI Taxonomy" id="586526"/>
    <lineage>
        <taxon>Eukaryota</taxon>
        <taxon>Viridiplantae</taxon>
        <taxon>Streptophyta</taxon>
        <taxon>Embryophyta</taxon>
        <taxon>Tracheophyta</taxon>
        <taxon>Spermatophyta</taxon>
        <taxon>Magnoliopsida</taxon>
        <taxon>eudicotyledons</taxon>
        <taxon>Gunneridae</taxon>
        <taxon>Pentapetalae</taxon>
        <taxon>rosids</taxon>
        <taxon>malvids</taxon>
        <taxon>Brassicales</taxon>
        <taxon>Brassicaceae</taxon>
        <taxon>Arabideae</taxon>
        <taxon>Arabis</taxon>
    </lineage>
</organism>
<dbReference type="PANTHER" id="PTHR47926">
    <property type="entry name" value="PENTATRICOPEPTIDE REPEAT-CONTAINING PROTEIN"/>
    <property type="match status" value="1"/>
</dbReference>
<dbReference type="GO" id="GO:0003723">
    <property type="term" value="F:RNA binding"/>
    <property type="evidence" value="ECO:0007669"/>
    <property type="project" value="InterPro"/>
</dbReference>
<proteinExistence type="predicted"/>
<evidence type="ECO:0000313" key="4">
    <source>
        <dbReference type="Proteomes" id="UP000489600"/>
    </source>
</evidence>
<dbReference type="GO" id="GO:0009451">
    <property type="term" value="P:RNA modification"/>
    <property type="evidence" value="ECO:0007669"/>
    <property type="project" value="InterPro"/>
</dbReference>
<dbReference type="EMBL" id="CABITT030000004">
    <property type="protein sequence ID" value="VVB03000.1"/>
    <property type="molecule type" value="Genomic_DNA"/>
</dbReference>
<gene>
    <name evidence="3" type="ORF">ANE_LOCUS13444</name>
</gene>
<dbReference type="PANTHER" id="PTHR47926:SF347">
    <property type="entry name" value="PENTATRICOPEPTIDE REPEAT-CONTAINING PROTEIN"/>
    <property type="match status" value="1"/>
</dbReference>
<dbReference type="Gene3D" id="1.25.40.10">
    <property type="entry name" value="Tetratricopeptide repeat domain"/>
    <property type="match status" value="2"/>
</dbReference>
<comment type="caution">
    <text evidence="3">The sequence shown here is derived from an EMBL/GenBank/DDBJ whole genome shotgun (WGS) entry which is preliminary data.</text>
</comment>
<reference evidence="3" key="1">
    <citation type="submission" date="2019-07" db="EMBL/GenBank/DDBJ databases">
        <authorList>
            <person name="Dittberner H."/>
        </authorList>
    </citation>
    <scope>NUCLEOTIDE SEQUENCE [LARGE SCALE GENOMIC DNA]</scope>
</reference>
<evidence type="ECO:0000256" key="1">
    <source>
        <dbReference type="ARBA" id="ARBA00022737"/>
    </source>
</evidence>
<dbReference type="Pfam" id="PF01535">
    <property type="entry name" value="PPR"/>
    <property type="match status" value="3"/>
</dbReference>
<evidence type="ECO:0000313" key="3">
    <source>
        <dbReference type="EMBL" id="VVB03000.1"/>
    </source>
</evidence>
<dbReference type="Pfam" id="PF13041">
    <property type="entry name" value="PPR_2"/>
    <property type="match status" value="1"/>
</dbReference>
<feature type="repeat" description="PPR" evidence="2">
    <location>
        <begin position="144"/>
        <end position="178"/>
    </location>
</feature>
<evidence type="ECO:0000256" key="2">
    <source>
        <dbReference type="PROSITE-ProRule" id="PRU00708"/>
    </source>
</evidence>
<name>A0A565BPV9_9BRAS</name>
<accession>A0A565BPV9</accession>
<dbReference type="Proteomes" id="UP000489600">
    <property type="component" value="Unassembled WGS sequence"/>
</dbReference>
<dbReference type="InterPro" id="IPR011990">
    <property type="entry name" value="TPR-like_helical_dom_sf"/>
</dbReference>